<protein>
    <submittedName>
        <fullName evidence="1">Uncharacterized protein</fullName>
    </submittedName>
</protein>
<dbReference type="GeneID" id="59336116"/>
<keyword evidence="2" id="KW-1185">Reference proteome</keyword>
<dbReference type="AlphaFoldDB" id="A0A8H6FH65"/>
<organism evidence="1 2">
    <name type="scientific">Letharia lupina</name>
    <dbReference type="NCBI Taxonomy" id="560253"/>
    <lineage>
        <taxon>Eukaryota</taxon>
        <taxon>Fungi</taxon>
        <taxon>Dikarya</taxon>
        <taxon>Ascomycota</taxon>
        <taxon>Pezizomycotina</taxon>
        <taxon>Lecanoromycetes</taxon>
        <taxon>OSLEUM clade</taxon>
        <taxon>Lecanoromycetidae</taxon>
        <taxon>Lecanorales</taxon>
        <taxon>Lecanorineae</taxon>
        <taxon>Parmeliaceae</taxon>
        <taxon>Letharia</taxon>
    </lineage>
</organism>
<accession>A0A8H6FH65</accession>
<evidence type="ECO:0000313" key="1">
    <source>
        <dbReference type="EMBL" id="KAF6227991.1"/>
    </source>
</evidence>
<sequence length="334" mass="37422">MAVTTLTGERRITDLVKELEHLFQLSPTNIEKIMVAKETLAVLHRPSTSKPTQVGVPTWTLNVRTPLRFAASLHRSLEQALRTCDLEIVLDCSKVLLVICERVTEAKAIYSRRFSLEGQVHAEGALDLSNTETYAKHSERAHPLMPIDGQPSGPTRQSGNGNLSRLLARCMVHGVQYKQGRDDLRVFSWNDIAYCQAQHYSNYTCLDVIDFSKSFTAAAIISKGLQFGLTFIGRERRGLPNGWGMMQSLFLGDEGFLVNACQHGFFVWAFYKYHGMTEIDAGFKEKREEAKNIERVLGVDVGLAMTDCLIFWLLVLYTRGNNDNTSDSVPPGTT</sequence>
<gene>
    <name evidence="1" type="ORF">HO133_007719</name>
</gene>
<proteinExistence type="predicted"/>
<dbReference type="EMBL" id="JACCJB010000004">
    <property type="protein sequence ID" value="KAF6227991.1"/>
    <property type="molecule type" value="Genomic_DNA"/>
</dbReference>
<reference evidence="1 2" key="1">
    <citation type="journal article" date="2020" name="Genomics">
        <title>Complete, high-quality genomes from long-read metagenomic sequencing of two wolf lichen thalli reveals enigmatic genome architecture.</title>
        <authorList>
            <person name="McKenzie S.K."/>
            <person name="Walston R.F."/>
            <person name="Allen J.L."/>
        </authorList>
    </citation>
    <scope>NUCLEOTIDE SEQUENCE [LARGE SCALE GENOMIC DNA]</scope>
    <source>
        <strain evidence="1">WasteWater1</strain>
    </source>
</reference>
<name>A0A8H6FH65_9LECA</name>
<evidence type="ECO:0000313" key="2">
    <source>
        <dbReference type="Proteomes" id="UP000593566"/>
    </source>
</evidence>
<dbReference type="Proteomes" id="UP000593566">
    <property type="component" value="Unassembled WGS sequence"/>
</dbReference>
<comment type="caution">
    <text evidence="1">The sequence shown here is derived from an EMBL/GenBank/DDBJ whole genome shotgun (WGS) entry which is preliminary data.</text>
</comment>
<dbReference type="RefSeq" id="XP_037155925.1">
    <property type="nucleotide sequence ID" value="XM_037298589.1"/>
</dbReference>